<keyword evidence="2" id="KW-0813">Transport</keyword>
<evidence type="ECO:0000256" key="1">
    <source>
        <dbReference type="ARBA" id="ARBA00004141"/>
    </source>
</evidence>
<evidence type="ECO:0000256" key="3">
    <source>
        <dbReference type="ARBA" id="ARBA00022692"/>
    </source>
</evidence>
<dbReference type="GO" id="GO:0022857">
    <property type="term" value="F:transmembrane transporter activity"/>
    <property type="evidence" value="ECO:0007669"/>
    <property type="project" value="InterPro"/>
</dbReference>
<reference evidence="9 10" key="1">
    <citation type="journal article" date="2015" name="Biotechnol. Biofuels">
        <title>Enhanced degradation of softwood versus hardwood by the white-rot fungus Pycnoporus coccineus.</title>
        <authorList>
            <person name="Couturier M."/>
            <person name="Navarro D."/>
            <person name="Chevret D."/>
            <person name="Henrissat B."/>
            <person name="Piumi F."/>
            <person name="Ruiz-Duenas F.J."/>
            <person name="Martinez A.T."/>
            <person name="Grigoriev I.V."/>
            <person name="Riley R."/>
            <person name="Lipzen A."/>
            <person name="Berrin J.G."/>
            <person name="Master E.R."/>
            <person name="Rosso M.N."/>
        </authorList>
    </citation>
    <scope>NUCLEOTIDE SEQUENCE [LARGE SCALE GENOMIC DNA]</scope>
    <source>
        <strain evidence="9 10">BRFM310</strain>
    </source>
</reference>
<dbReference type="InterPro" id="IPR011701">
    <property type="entry name" value="MFS"/>
</dbReference>
<dbReference type="Pfam" id="PF07690">
    <property type="entry name" value="MFS_1"/>
    <property type="match status" value="1"/>
</dbReference>
<keyword evidence="5 7" id="KW-0472">Membrane</keyword>
<dbReference type="Gene3D" id="1.20.1250.20">
    <property type="entry name" value="MFS general substrate transporter like domains"/>
    <property type="match status" value="1"/>
</dbReference>
<evidence type="ECO:0000256" key="6">
    <source>
        <dbReference type="SAM" id="MobiDB-lite"/>
    </source>
</evidence>
<gene>
    <name evidence="9" type="ORF">PYCCODRAFT_1433558</name>
</gene>
<dbReference type="Proteomes" id="UP000193067">
    <property type="component" value="Unassembled WGS sequence"/>
</dbReference>
<feature type="transmembrane region" description="Helical" evidence="7">
    <location>
        <begin position="105"/>
        <end position="121"/>
    </location>
</feature>
<feature type="transmembrane region" description="Helical" evidence="7">
    <location>
        <begin position="7"/>
        <end position="26"/>
    </location>
</feature>
<feature type="transmembrane region" description="Helical" evidence="7">
    <location>
        <begin position="127"/>
        <end position="150"/>
    </location>
</feature>
<comment type="subcellular location">
    <subcellularLocation>
        <location evidence="1">Membrane</location>
        <topology evidence="1">Multi-pass membrane protein</topology>
    </subcellularLocation>
</comment>
<keyword evidence="4 7" id="KW-1133">Transmembrane helix</keyword>
<evidence type="ECO:0000256" key="4">
    <source>
        <dbReference type="ARBA" id="ARBA00022989"/>
    </source>
</evidence>
<dbReference type="OrthoDB" id="196650at2759"/>
<organism evidence="9 10">
    <name type="scientific">Trametes coccinea (strain BRFM310)</name>
    <name type="common">Pycnoporus coccineus</name>
    <dbReference type="NCBI Taxonomy" id="1353009"/>
    <lineage>
        <taxon>Eukaryota</taxon>
        <taxon>Fungi</taxon>
        <taxon>Dikarya</taxon>
        <taxon>Basidiomycota</taxon>
        <taxon>Agaricomycotina</taxon>
        <taxon>Agaricomycetes</taxon>
        <taxon>Polyporales</taxon>
        <taxon>Polyporaceae</taxon>
        <taxon>Trametes</taxon>
    </lineage>
</organism>
<dbReference type="PANTHER" id="PTHR23504:SF31">
    <property type="entry name" value="MAJOR FACILITATOR SUPERFAMILY DOMAIN-CONTAINING PROTEIN 10"/>
    <property type="match status" value="1"/>
</dbReference>
<proteinExistence type="predicted"/>
<feature type="transmembrane region" description="Helical" evidence="7">
    <location>
        <begin position="450"/>
        <end position="471"/>
    </location>
</feature>
<dbReference type="InterPro" id="IPR020846">
    <property type="entry name" value="MFS_dom"/>
</dbReference>
<feature type="compositionally biased region" description="Low complexity" evidence="6">
    <location>
        <begin position="241"/>
        <end position="261"/>
    </location>
</feature>
<evidence type="ECO:0000256" key="7">
    <source>
        <dbReference type="SAM" id="Phobius"/>
    </source>
</evidence>
<evidence type="ECO:0000313" key="10">
    <source>
        <dbReference type="Proteomes" id="UP000193067"/>
    </source>
</evidence>
<sequence>MGKVERVVFLSLVLDLFAFTIPLPLFPRIIEWYTKRESSDPSGFLSQTLHLVSSLRALVYTPTSNPQRWDIVLLGGLMGSVFSALQWFISPRIGALSDKYGRKRVLLLTMIGNILSALIWLKSTTFATYLLSRVVGGLSEGNVQLAIAILSDVTTPENRAKALAHVGIAFAICFIIGPPIGAYFASRPLPSSITASGIEFNVYAVPALLTVILLTAETIFLIVALPETRGKHAKPAPAKAAANGAANGATNGKANGVNGTTHQTSRQATVSERIQMLKTLQHLHFLFLGIFSGVEFTLTFLTFDLFDWNNKENGALIGSIGIISALLQGGYVRRALAKVGEGNMARRGIMSCALGLIFLTILPSMVANHRTVAIRLLQAAAACMAMTSATVVNSLTAYASLQCDDVSVDPDTGKAVEEHPELAKGKALGKFRSSGQLGRAMGPILACASYWTFGPSLTYAVSAVAMFALSAKMKSVTQRRTVVSPKSE</sequence>
<evidence type="ECO:0000256" key="5">
    <source>
        <dbReference type="ARBA" id="ARBA00023136"/>
    </source>
</evidence>
<feature type="transmembrane region" description="Helical" evidence="7">
    <location>
        <begin position="348"/>
        <end position="367"/>
    </location>
</feature>
<evidence type="ECO:0000259" key="8">
    <source>
        <dbReference type="PROSITE" id="PS50850"/>
    </source>
</evidence>
<feature type="domain" description="Major facilitator superfamily (MFS) profile" evidence="8">
    <location>
        <begin position="8"/>
        <end position="480"/>
    </location>
</feature>
<dbReference type="PROSITE" id="PS50850">
    <property type="entry name" value="MFS"/>
    <property type="match status" value="1"/>
</dbReference>
<feature type="transmembrane region" description="Helical" evidence="7">
    <location>
        <begin position="162"/>
        <end position="184"/>
    </location>
</feature>
<feature type="region of interest" description="Disordered" evidence="6">
    <location>
        <begin position="241"/>
        <end position="262"/>
    </location>
</feature>
<dbReference type="PANTHER" id="PTHR23504">
    <property type="entry name" value="MAJOR FACILITATOR SUPERFAMILY DOMAIN-CONTAINING PROTEIN 10"/>
    <property type="match status" value="1"/>
</dbReference>
<dbReference type="AlphaFoldDB" id="A0A1Y2IU68"/>
<dbReference type="InterPro" id="IPR036259">
    <property type="entry name" value="MFS_trans_sf"/>
</dbReference>
<dbReference type="PROSITE" id="PS00216">
    <property type="entry name" value="SUGAR_TRANSPORT_1"/>
    <property type="match status" value="1"/>
</dbReference>
<dbReference type="GO" id="GO:0016020">
    <property type="term" value="C:membrane"/>
    <property type="evidence" value="ECO:0007669"/>
    <property type="project" value="UniProtKB-SubCell"/>
</dbReference>
<name>A0A1Y2IU68_TRAC3</name>
<dbReference type="SUPFAM" id="SSF103473">
    <property type="entry name" value="MFS general substrate transporter"/>
    <property type="match status" value="1"/>
</dbReference>
<feature type="transmembrane region" description="Helical" evidence="7">
    <location>
        <begin position="315"/>
        <end position="336"/>
    </location>
</feature>
<feature type="transmembrane region" description="Helical" evidence="7">
    <location>
        <begin position="283"/>
        <end position="303"/>
    </location>
</feature>
<protein>
    <submittedName>
        <fullName evidence="9">MFS general substrate transporter</fullName>
    </submittedName>
</protein>
<keyword evidence="10" id="KW-1185">Reference proteome</keyword>
<evidence type="ECO:0000256" key="2">
    <source>
        <dbReference type="ARBA" id="ARBA00022448"/>
    </source>
</evidence>
<dbReference type="InterPro" id="IPR005829">
    <property type="entry name" value="Sugar_transporter_CS"/>
</dbReference>
<dbReference type="EMBL" id="KZ084097">
    <property type="protein sequence ID" value="OSD04174.1"/>
    <property type="molecule type" value="Genomic_DNA"/>
</dbReference>
<keyword evidence="3 7" id="KW-0812">Transmembrane</keyword>
<feature type="transmembrane region" description="Helical" evidence="7">
    <location>
        <begin position="204"/>
        <end position="225"/>
    </location>
</feature>
<feature type="transmembrane region" description="Helical" evidence="7">
    <location>
        <begin position="71"/>
        <end position="93"/>
    </location>
</feature>
<accession>A0A1Y2IU68</accession>
<evidence type="ECO:0000313" key="9">
    <source>
        <dbReference type="EMBL" id="OSD04174.1"/>
    </source>
</evidence>